<dbReference type="PANTHER" id="PTHR40841">
    <property type="entry name" value="SIDEROPHORE TRIACETYLFUSARININE C ESTERASE"/>
    <property type="match status" value="1"/>
</dbReference>
<comment type="caution">
    <text evidence="3">The sequence shown here is derived from an EMBL/GenBank/DDBJ whole genome shotgun (WGS) entry which is preliminary data.</text>
</comment>
<gene>
    <name evidence="3" type="ORF">AC527_14115</name>
</gene>
<dbReference type="Gene3D" id="3.40.50.1820">
    <property type="entry name" value="alpha/beta hydrolase"/>
    <property type="match status" value="1"/>
</dbReference>
<dbReference type="SUPFAM" id="SSF53474">
    <property type="entry name" value="alpha/beta-Hydrolases"/>
    <property type="match status" value="1"/>
</dbReference>
<dbReference type="PANTHER" id="PTHR40841:SF2">
    <property type="entry name" value="SIDEROPHORE-DEGRADING ESTERASE (EUROFUNG)"/>
    <property type="match status" value="1"/>
</dbReference>
<proteinExistence type="inferred from homology"/>
<organism evidence="3">
    <name type="scientific">Salmonella enterica</name>
    <name type="common">Salmonella choleraesuis</name>
    <dbReference type="NCBI Taxonomy" id="28901"/>
    <lineage>
        <taxon>Bacteria</taxon>
        <taxon>Pseudomonadati</taxon>
        <taxon>Pseudomonadota</taxon>
        <taxon>Gammaproteobacteria</taxon>
        <taxon>Enterobacterales</taxon>
        <taxon>Enterobacteriaceae</taxon>
        <taxon>Salmonella</taxon>
    </lineage>
</organism>
<sequence>MKEIKCLRGSWAVSVLLFISPVCNPKPNMTPLGPNIADKGSAFYHFSVSKFDSIDGKRHYKLWVGVPDKQPPVSGFPVLYMLDGNAVMDRLSDDFLKVLSSKNPPVIVAIGYQTVLPFDSESRAYDYTPVGEEPNGFDRYGRKTGGSNIFRQLIKNKIIPVAEQNIKINDKKRGVWGHSYGGLFVLNSYLSSELFSFYYSASPSLSRNNLALTKEIRNGNNDKFVNKNLYIMAGDGDKKNGLVNTSNVLNETINMVSVLRDNNFSVKYVFYPGFTHGQMFTPSFKAALLDISEGV</sequence>
<dbReference type="AlphaFoldDB" id="A0A5T2WHA4"/>
<dbReference type="InterPro" id="IPR052558">
    <property type="entry name" value="Siderophore_Hydrolase_D"/>
</dbReference>
<accession>A0A5T2WHA4</accession>
<dbReference type="InterPro" id="IPR029058">
    <property type="entry name" value="AB_hydrolase_fold"/>
</dbReference>
<dbReference type="EMBL" id="AACWFO010000005">
    <property type="protein sequence ID" value="EAM8418379.1"/>
    <property type="molecule type" value="Genomic_DNA"/>
</dbReference>
<protein>
    <submittedName>
        <fullName evidence="3">Alpha/beta hydrolase</fullName>
    </submittedName>
</protein>
<dbReference type="InterPro" id="IPR000801">
    <property type="entry name" value="Esterase-like"/>
</dbReference>
<dbReference type="GO" id="GO:0016788">
    <property type="term" value="F:hydrolase activity, acting on ester bonds"/>
    <property type="evidence" value="ECO:0007669"/>
    <property type="project" value="TreeGrafter"/>
</dbReference>
<keyword evidence="2 3" id="KW-0378">Hydrolase</keyword>
<dbReference type="Pfam" id="PF00756">
    <property type="entry name" value="Esterase"/>
    <property type="match status" value="1"/>
</dbReference>
<evidence type="ECO:0000256" key="2">
    <source>
        <dbReference type="ARBA" id="ARBA00022801"/>
    </source>
</evidence>
<evidence type="ECO:0000313" key="3">
    <source>
        <dbReference type="EMBL" id="EAM8418379.1"/>
    </source>
</evidence>
<evidence type="ECO:0000256" key="1">
    <source>
        <dbReference type="ARBA" id="ARBA00005622"/>
    </source>
</evidence>
<comment type="similarity">
    <text evidence="1">Belongs to the esterase D family.</text>
</comment>
<reference evidence="3" key="1">
    <citation type="submission" date="2018-08" db="EMBL/GenBank/DDBJ databases">
        <authorList>
            <consortium name="GenomeTrakr network: Whole genome sequencing for foodborne pathogen traceback"/>
        </authorList>
    </citation>
    <scope>NUCLEOTIDE SEQUENCE</scope>
    <source>
        <strain evidence="3">FDA00009177</strain>
    </source>
</reference>
<name>A0A5T2WHA4_SALER</name>